<dbReference type="EMBL" id="JAJEQE010000010">
    <property type="protein sequence ID" value="MCC2148592.1"/>
    <property type="molecule type" value="Genomic_DNA"/>
</dbReference>
<feature type="domain" description="Glycosyl transferase family 1" evidence="5">
    <location>
        <begin position="689"/>
        <end position="784"/>
    </location>
</feature>
<dbReference type="Proteomes" id="UP001299235">
    <property type="component" value="Unassembled WGS sequence"/>
</dbReference>
<dbReference type="GO" id="GO:0016757">
    <property type="term" value="F:glycosyltransferase activity"/>
    <property type="evidence" value="ECO:0007669"/>
    <property type="project" value="UniProtKB-KW"/>
</dbReference>
<gene>
    <name evidence="8" type="ORF">LKD42_04890</name>
</gene>
<name>A0ABS8ETS7_9FIRM</name>
<evidence type="ECO:0000313" key="9">
    <source>
        <dbReference type="Proteomes" id="UP001299235"/>
    </source>
</evidence>
<evidence type="ECO:0000256" key="4">
    <source>
        <dbReference type="ARBA" id="ARBA00022679"/>
    </source>
</evidence>
<dbReference type="Gene3D" id="3.90.550.10">
    <property type="entry name" value="Spore Coat Polysaccharide Biosynthesis Protein SpsA, Chain A"/>
    <property type="match status" value="1"/>
</dbReference>
<comment type="similarity">
    <text evidence="2">Belongs to the glycosyltransferase 2 family.</text>
</comment>
<dbReference type="PANTHER" id="PTHR43179:SF12">
    <property type="entry name" value="GALACTOFURANOSYLTRANSFERASE GLFT2"/>
    <property type="match status" value="1"/>
</dbReference>
<dbReference type="Pfam" id="PF00535">
    <property type="entry name" value="Glycos_transf_2"/>
    <property type="match status" value="1"/>
</dbReference>
<comment type="caution">
    <text evidence="8">The sequence shown here is derived from an EMBL/GenBank/DDBJ whole genome shotgun (WGS) entry which is preliminary data.</text>
</comment>
<keyword evidence="4 8" id="KW-0808">Transferase</keyword>
<evidence type="ECO:0000256" key="1">
    <source>
        <dbReference type="ARBA" id="ARBA00004776"/>
    </source>
</evidence>
<dbReference type="InterPro" id="IPR001173">
    <property type="entry name" value="Glyco_trans_2-like"/>
</dbReference>
<protein>
    <submittedName>
        <fullName evidence="8">Glycosyltransferase</fullName>
        <ecNumber evidence="8">2.4.-.-</ecNumber>
    </submittedName>
</protein>
<dbReference type="PANTHER" id="PTHR43179">
    <property type="entry name" value="RHAMNOSYLTRANSFERASE WBBL"/>
    <property type="match status" value="1"/>
</dbReference>
<evidence type="ECO:0000256" key="2">
    <source>
        <dbReference type="ARBA" id="ARBA00006739"/>
    </source>
</evidence>
<reference evidence="8 9" key="1">
    <citation type="submission" date="2021-10" db="EMBL/GenBank/DDBJ databases">
        <title>Anaerobic single-cell dispensing facilitates the cultivation of human gut bacteria.</title>
        <authorList>
            <person name="Afrizal A."/>
        </authorList>
    </citation>
    <scope>NUCLEOTIDE SEQUENCE [LARGE SCALE GENOMIC DNA]</scope>
    <source>
        <strain evidence="8 9">CLA-AA-H246</strain>
    </source>
</reference>
<dbReference type="Pfam" id="PF13439">
    <property type="entry name" value="Glyco_transf_4"/>
    <property type="match status" value="1"/>
</dbReference>
<keyword evidence="3 8" id="KW-0328">Glycosyltransferase</keyword>
<dbReference type="EC" id="2.4.-.-" evidence="8"/>
<feature type="domain" description="Glycosyltransferase subfamily 4-like N-terminal" evidence="7">
    <location>
        <begin position="300"/>
        <end position="502"/>
    </location>
</feature>
<evidence type="ECO:0000259" key="6">
    <source>
        <dbReference type="Pfam" id="PF00535"/>
    </source>
</evidence>
<evidence type="ECO:0000313" key="8">
    <source>
        <dbReference type="EMBL" id="MCC2148592.1"/>
    </source>
</evidence>
<evidence type="ECO:0000259" key="5">
    <source>
        <dbReference type="Pfam" id="PF00534"/>
    </source>
</evidence>
<dbReference type="RefSeq" id="WP_248834982.1">
    <property type="nucleotide sequence ID" value="NZ_JAJEQE010000010.1"/>
</dbReference>
<proteinExistence type="inferred from homology"/>
<evidence type="ECO:0000259" key="7">
    <source>
        <dbReference type="Pfam" id="PF13439"/>
    </source>
</evidence>
<dbReference type="SUPFAM" id="SSF53448">
    <property type="entry name" value="Nucleotide-diphospho-sugar transferases"/>
    <property type="match status" value="1"/>
</dbReference>
<dbReference type="Gene3D" id="3.40.50.2000">
    <property type="entry name" value="Glycogen Phosphorylase B"/>
    <property type="match status" value="2"/>
</dbReference>
<dbReference type="InterPro" id="IPR029044">
    <property type="entry name" value="Nucleotide-diphossugar_trans"/>
</dbReference>
<sequence length="897" mass="102868">MKKRTEAVDIIIPVYNGYDDLQLCMPSVLKHTDLTKHRLILINDCSPDERIAPYLDSFAGEHILVLHNEKNMGFSANVNKGMAQSEDRDVLLLNSDTIVTAGWLDKIIACAYREESIGTVTPLSNSATLCSVPVMCQDNPIPENVTVDEYAGLIETCSLRRYPRITVAVGFCMYIKRSVIDDIGVFDAETFGRGYGEENDFCNRAEQAGYHHVMCDDTFVYHKGTASFDTEEKKKLLEEHEAILNDRYAAQMRMNHLYCMENPDQEIRDNINMYTKLHNGKQNILYLLHLDFQEGAFNNIGGTQIHVKELTMALRDEYNVFVAARDEEYLRLTIYTDKDVVSLKFEIGEAPKFPVFRDEKMRKIYEQILLAFDIDMVHIQHSQDLSLELYFAAERFGIPVIATIHDFYYACPTIILLDNENQFCQKEDVKLSFEERQKRCRECLRQKKDIASQVDYLRIWRRENKKALSICRKLIFPSESARDILLEYFPSLKEKCMVIEHGEDKLERDIIHVPSPEKHQKSEHLHVKLDRVPGADQGLNDIKGWAYLEGVPNEETKIYVEFTDSKGKKDCFLANKVPRPDIVDAFGATEALMCGLDLRISTRKLADGPVKIRVYVKHDGVFYTDNQSTKGEYHHRFGKRGRLNVAFLGGMVPQKGSLMARELIPMDKGGINWFVLGAIGDKNILEISQENCFFSSTYKKEELPQLLEDNEIDIICILPIWPETFSYTVSEAWLNGIPIVATDIGAVGERIRKTGGGWLVQPDASPDEVMQLLHHIIDHPEEYQAKKEIVDDMEMKTVEQMCEEYRSFYRELLEFTEKELPEDKIDRDFIFQGLALGDPSIGGSGSIAAMNRLKNENAALKASIEVTKGTISYKMARKISDAKIPFKEQMKRFFHRK</sequence>
<feature type="domain" description="Glycosyltransferase 2-like" evidence="6">
    <location>
        <begin position="10"/>
        <end position="183"/>
    </location>
</feature>
<dbReference type="InterPro" id="IPR001296">
    <property type="entry name" value="Glyco_trans_1"/>
</dbReference>
<dbReference type="InterPro" id="IPR028098">
    <property type="entry name" value="Glyco_trans_4-like_N"/>
</dbReference>
<accession>A0ABS8ETS7</accession>
<keyword evidence="9" id="KW-1185">Reference proteome</keyword>
<dbReference type="SUPFAM" id="SSF53756">
    <property type="entry name" value="UDP-Glycosyltransferase/glycogen phosphorylase"/>
    <property type="match status" value="2"/>
</dbReference>
<organism evidence="8 9">
    <name type="scientific">Hominisplanchenecus faecis</name>
    <dbReference type="NCBI Taxonomy" id="2885351"/>
    <lineage>
        <taxon>Bacteria</taxon>
        <taxon>Bacillati</taxon>
        <taxon>Bacillota</taxon>
        <taxon>Clostridia</taxon>
        <taxon>Lachnospirales</taxon>
        <taxon>Lachnospiraceae</taxon>
        <taxon>Hominisplanchenecus</taxon>
    </lineage>
</organism>
<comment type="pathway">
    <text evidence="1">Cell wall biogenesis; cell wall polysaccharide biosynthesis.</text>
</comment>
<dbReference type="Pfam" id="PF00534">
    <property type="entry name" value="Glycos_transf_1"/>
    <property type="match status" value="1"/>
</dbReference>
<evidence type="ECO:0000256" key="3">
    <source>
        <dbReference type="ARBA" id="ARBA00022676"/>
    </source>
</evidence>